<accession>A0AAD7GY36</accession>
<reference evidence="1" key="1">
    <citation type="submission" date="2023-03" db="EMBL/GenBank/DDBJ databases">
        <title>Massive genome expansion in bonnet fungi (Mycena s.s.) driven by repeated elements and novel gene families across ecological guilds.</title>
        <authorList>
            <consortium name="Lawrence Berkeley National Laboratory"/>
            <person name="Harder C.B."/>
            <person name="Miyauchi S."/>
            <person name="Viragh M."/>
            <person name="Kuo A."/>
            <person name="Thoen E."/>
            <person name="Andreopoulos B."/>
            <person name="Lu D."/>
            <person name="Skrede I."/>
            <person name="Drula E."/>
            <person name="Henrissat B."/>
            <person name="Morin E."/>
            <person name="Kohler A."/>
            <person name="Barry K."/>
            <person name="LaButti K."/>
            <person name="Morin E."/>
            <person name="Salamov A."/>
            <person name="Lipzen A."/>
            <person name="Mereny Z."/>
            <person name="Hegedus B."/>
            <person name="Baldrian P."/>
            <person name="Stursova M."/>
            <person name="Weitz H."/>
            <person name="Taylor A."/>
            <person name="Grigoriev I.V."/>
            <person name="Nagy L.G."/>
            <person name="Martin F."/>
            <person name="Kauserud H."/>
        </authorList>
    </citation>
    <scope>NUCLEOTIDE SEQUENCE</scope>
    <source>
        <strain evidence="1">CBHHK182m</strain>
    </source>
</reference>
<evidence type="ECO:0000313" key="1">
    <source>
        <dbReference type="EMBL" id="KAJ7707835.1"/>
    </source>
</evidence>
<sequence length="384" mass="43261">MSLPPELFDLIIEQVAAQHGVRVLTTCSLVCKSWLASSRHHIFKGKPVSLRPRNAQAFHQLAIHPLSTIQPYIQSLELLSSNSVHKFDSQWLDPIITILADLPSVSEVLIQNISWGRMNPTTTSIFLAGFQALTHLEIWAAQFDSVSNLMQLVCSKPLLRILSLDDLGWEDPSFETPGPPVPRALHSLRLSQCYKRDILDWLASYESLPPLHHIQLGSVYPEDTHSIGRFLKRLGPDLLTLQLEFSSLDAGGDAEDFCANVDLAHNVDLHTVILDKFISSAYQFSSAVGWIPQLLSQTPGITEVSFGLAIRDIRELHPQEDPIDWGALDRLFCHPRFTQLRTLRFWISDIINLESVSSAITRCLPGSNQRRLLRFHRGTPRIVH</sequence>
<name>A0AAD7GY36_9AGAR</name>
<dbReference type="SUPFAM" id="SSF52047">
    <property type="entry name" value="RNI-like"/>
    <property type="match status" value="1"/>
</dbReference>
<organism evidence="1 2">
    <name type="scientific">Mycena metata</name>
    <dbReference type="NCBI Taxonomy" id="1033252"/>
    <lineage>
        <taxon>Eukaryota</taxon>
        <taxon>Fungi</taxon>
        <taxon>Dikarya</taxon>
        <taxon>Basidiomycota</taxon>
        <taxon>Agaricomycotina</taxon>
        <taxon>Agaricomycetes</taxon>
        <taxon>Agaricomycetidae</taxon>
        <taxon>Agaricales</taxon>
        <taxon>Marasmiineae</taxon>
        <taxon>Mycenaceae</taxon>
        <taxon>Mycena</taxon>
    </lineage>
</organism>
<dbReference type="Gene3D" id="3.80.10.10">
    <property type="entry name" value="Ribonuclease Inhibitor"/>
    <property type="match status" value="1"/>
</dbReference>
<protein>
    <recommendedName>
        <fullName evidence="3">F-box domain-containing protein</fullName>
    </recommendedName>
</protein>
<comment type="caution">
    <text evidence="1">The sequence shown here is derived from an EMBL/GenBank/DDBJ whole genome shotgun (WGS) entry which is preliminary data.</text>
</comment>
<dbReference type="Proteomes" id="UP001215598">
    <property type="component" value="Unassembled WGS sequence"/>
</dbReference>
<dbReference type="InterPro" id="IPR032675">
    <property type="entry name" value="LRR_dom_sf"/>
</dbReference>
<evidence type="ECO:0008006" key="3">
    <source>
        <dbReference type="Google" id="ProtNLM"/>
    </source>
</evidence>
<proteinExistence type="predicted"/>
<dbReference type="EMBL" id="JARKIB010000442">
    <property type="protein sequence ID" value="KAJ7707835.1"/>
    <property type="molecule type" value="Genomic_DNA"/>
</dbReference>
<gene>
    <name evidence="1" type="ORF">B0H16DRAFT_670881</name>
</gene>
<dbReference type="AlphaFoldDB" id="A0AAD7GY36"/>
<evidence type="ECO:0000313" key="2">
    <source>
        <dbReference type="Proteomes" id="UP001215598"/>
    </source>
</evidence>
<keyword evidence="2" id="KW-1185">Reference proteome</keyword>